<feature type="transmembrane region" description="Helical" evidence="2">
    <location>
        <begin position="138"/>
        <end position="160"/>
    </location>
</feature>
<dbReference type="EMBL" id="FXUG01000007">
    <property type="protein sequence ID" value="SMP61610.1"/>
    <property type="molecule type" value="Genomic_DNA"/>
</dbReference>
<protein>
    <recommendedName>
        <fullName evidence="5">Reticulon-like protein</fullName>
    </recommendedName>
</protein>
<evidence type="ECO:0000256" key="2">
    <source>
        <dbReference type="SAM" id="Phobius"/>
    </source>
</evidence>
<organism evidence="3 4">
    <name type="scientific">Neorhodopirellula lusitana</name>
    <dbReference type="NCBI Taxonomy" id="445327"/>
    <lineage>
        <taxon>Bacteria</taxon>
        <taxon>Pseudomonadati</taxon>
        <taxon>Planctomycetota</taxon>
        <taxon>Planctomycetia</taxon>
        <taxon>Pirellulales</taxon>
        <taxon>Pirellulaceae</taxon>
        <taxon>Neorhodopirellula</taxon>
    </lineage>
</organism>
<sequence length="182" mass="19654">MSATTNLTPNNTLGGPDPNTLGEPDAHVATRHMRTVVKSALIVALVATALLFVFYRQAAYLAAIPVPLLYGFLVLLNLMERGSRASHLRKEGQTTLGQEEIDADIDTIGVFTVLKVLGVLAVGTFIIAASLFDMQMVGLVATAGFLLAVLIQLPFLPLYFSEAERDERAKLAAQQGRTENRD</sequence>
<comment type="caution">
    <text evidence="3">The sequence shown here is derived from an EMBL/GenBank/DDBJ whole genome shotgun (WGS) entry which is preliminary data.</text>
</comment>
<feature type="compositionally biased region" description="Low complexity" evidence="1">
    <location>
        <begin position="1"/>
        <end position="16"/>
    </location>
</feature>
<evidence type="ECO:0008006" key="5">
    <source>
        <dbReference type="Google" id="ProtNLM"/>
    </source>
</evidence>
<reference evidence="3 4" key="1">
    <citation type="submission" date="2017-05" db="EMBL/GenBank/DDBJ databases">
        <authorList>
            <person name="Varghese N."/>
            <person name="Submissions S."/>
        </authorList>
    </citation>
    <scope>NUCLEOTIDE SEQUENCE [LARGE SCALE GENOMIC DNA]</scope>
    <source>
        <strain evidence="3 4">DSM 25457</strain>
    </source>
</reference>
<feature type="transmembrane region" description="Helical" evidence="2">
    <location>
        <begin position="108"/>
        <end position="132"/>
    </location>
</feature>
<keyword evidence="2" id="KW-1133">Transmembrane helix</keyword>
<dbReference type="Proteomes" id="UP001158067">
    <property type="component" value="Unassembled WGS sequence"/>
</dbReference>
<evidence type="ECO:0000313" key="4">
    <source>
        <dbReference type="Proteomes" id="UP001158067"/>
    </source>
</evidence>
<keyword evidence="2" id="KW-0812">Transmembrane</keyword>
<feature type="transmembrane region" description="Helical" evidence="2">
    <location>
        <begin position="60"/>
        <end position="79"/>
    </location>
</feature>
<name>A0ABY1Q6Y6_9BACT</name>
<evidence type="ECO:0000256" key="1">
    <source>
        <dbReference type="SAM" id="MobiDB-lite"/>
    </source>
</evidence>
<evidence type="ECO:0000313" key="3">
    <source>
        <dbReference type="EMBL" id="SMP61610.1"/>
    </source>
</evidence>
<dbReference type="RefSeq" id="WP_283433201.1">
    <property type="nucleotide sequence ID" value="NZ_FXUG01000007.1"/>
</dbReference>
<keyword evidence="4" id="KW-1185">Reference proteome</keyword>
<proteinExistence type="predicted"/>
<accession>A0ABY1Q6Y6</accession>
<feature type="transmembrane region" description="Helical" evidence="2">
    <location>
        <begin position="36"/>
        <end position="54"/>
    </location>
</feature>
<keyword evidence="2" id="KW-0472">Membrane</keyword>
<feature type="region of interest" description="Disordered" evidence="1">
    <location>
        <begin position="1"/>
        <end position="25"/>
    </location>
</feature>
<gene>
    <name evidence="3" type="ORF">SAMN06265222_107124</name>
</gene>